<keyword evidence="2" id="KW-1185">Reference proteome</keyword>
<gene>
    <name evidence="1" type="ORF">NEZAVI_LOCUS13791</name>
</gene>
<evidence type="ECO:0000313" key="2">
    <source>
        <dbReference type="Proteomes" id="UP001152798"/>
    </source>
</evidence>
<sequence length="97" mass="11170">MQKITWFHVDRSNQQRFNFCKAVCKKQEENTPRQAEMKTTVLNKQTSYKRCQTKAPDLFTPSMFAQTKNPHFFKNLRVVFGQVLPHPSGGGPPGLSK</sequence>
<proteinExistence type="predicted"/>
<dbReference type="Proteomes" id="UP001152798">
    <property type="component" value="Chromosome 6"/>
</dbReference>
<name>A0A9P0MSJ3_NEZVI</name>
<dbReference type="EMBL" id="OV725082">
    <property type="protein sequence ID" value="CAH1405623.1"/>
    <property type="molecule type" value="Genomic_DNA"/>
</dbReference>
<protein>
    <submittedName>
        <fullName evidence="1">Uncharacterized protein</fullName>
    </submittedName>
</protein>
<organism evidence="1 2">
    <name type="scientific">Nezara viridula</name>
    <name type="common">Southern green stink bug</name>
    <name type="synonym">Cimex viridulus</name>
    <dbReference type="NCBI Taxonomy" id="85310"/>
    <lineage>
        <taxon>Eukaryota</taxon>
        <taxon>Metazoa</taxon>
        <taxon>Ecdysozoa</taxon>
        <taxon>Arthropoda</taxon>
        <taxon>Hexapoda</taxon>
        <taxon>Insecta</taxon>
        <taxon>Pterygota</taxon>
        <taxon>Neoptera</taxon>
        <taxon>Paraneoptera</taxon>
        <taxon>Hemiptera</taxon>
        <taxon>Heteroptera</taxon>
        <taxon>Panheteroptera</taxon>
        <taxon>Pentatomomorpha</taxon>
        <taxon>Pentatomoidea</taxon>
        <taxon>Pentatomidae</taxon>
        <taxon>Pentatominae</taxon>
        <taxon>Nezara</taxon>
    </lineage>
</organism>
<evidence type="ECO:0000313" key="1">
    <source>
        <dbReference type="EMBL" id="CAH1405623.1"/>
    </source>
</evidence>
<dbReference type="AlphaFoldDB" id="A0A9P0MSJ3"/>
<reference evidence="1" key="1">
    <citation type="submission" date="2022-01" db="EMBL/GenBank/DDBJ databases">
        <authorList>
            <person name="King R."/>
        </authorList>
    </citation>
    <scope>NUCLEOTIDE SEQUENCE</scope>
</reference>
<accession>A0A9P0MSJ3</accession>